<proteinExistence type="predicted"/>
<organism evidence="1">
    <name type="scientific">Arundo donax</name>
    <name type="common">Giant reed</name>
    <name type="synonym">Donax arundinaceus</name>
    <dbReference type="NCBI Taxonomy" id="35708"/>
    <lineage>
        <taxon>Eukaryota</taxon>
        <taxon>Viridiplantae</taxon>
        <taxon>Streptophyta</taxon>
        <taxon>Embryophyta</taxon>
        <taxon>Tracheophyta</taxon>
        <taxon>Spermatophyta</taxon>
        <taxon>Magnoliopsida</taxon>
        <taxon>Liliopsida</taxon>
        <taxon>Poales</taxon>
        <taxon>Poaceae</taxon>
        <taxon>PACMAD clade</taxon>
        <taxon>Arundinoideae</taxon>
        <taxon>Arundineae</taxon>
        <taxon>Arundo</taxon>
    </lineage>
</organism>
<name>A0A0A8Z6U2_ARUDO</name>
<sequence length="27" mass="3182">MASRSCRWSMREFDSSSCGTPHPYLWC</sequence>
<reference evidence="1" key="2">
    <citation type="journal article" date="2015" name="Data Brief">
        <title>Shoot transcriptome of the giant reed, Arundo donax.</title>
        <authorList>
            <person name="Barrero R.A."/>
            <person name="Guerrero F.D."/>
            <person name="Moolhuijzen P."/>
            <person name="Goolsby J.A."/>
            <person name="Tidwell J."/>
            <person name="Bellgard S.E."/>
            <person name="Bellgard M.I."/>
        </authorList>
    </citation>
    <scope>NUCLEOTIDE SEQUENCE</scope>
    <source>
        <tissue evidence="1">Shoot tissue taken approximately 20 cm above the soil surface</tissue>
    </source>
</reference>
<accession>A0A0A8Z6U2</accession>
<evidence type="ECO:0000313" key="1">
    <source>
        <dbReference type="EMBL" id="JAD34521.1"/>
    </source>
</evidence>
<dbReference type="AlphaFoldDB" id="A0A0A8Z6U2"/>
<reference evidence="1" key="1">
    <citation type="submission" date="2014-09" db="EMBL/GenBank/DDBJ databases">
        <authorList>
            <person name="Magalhaes I.L.F."/>
            <person name="Oliveira U."/>
            <person name="Santos F.R."/>
            <person name="Vidigal T.H.D.A."/>
            <person name="Brescovit A.D."/>
            <person name="Santos A.J."/>
        </authorList>
    </citation>
    <scope>NUCLEOTIDE SEQUENCE</scope>
    <source>
        <tissue evidence="1">Shoot tissue taken approximately 20 cm above the soil surface</tissue>
    </source>
</reference>
<protein>
    <submittedName>
        <fullName evidence="1">Uncharacterized protein</fullName>
    </submittedName>
</protein>
<dbReference type="EMBL" id="GBRH01263374">
    <property type="protein sequence ID" value="JAD34521.1"/>
    <property type="molecule type" value="Transcribed_RNA"/>
</dbReference>